<evidence type="ECO:0000256" key="1">
    <source>
        <dbReference type="SAM" id="MobiDB-lite"/>
    </source>
</evidence>
<evidence type="ECO:0000313" key="2">
    <source>
        <dbReference type="EMBL" id="KAK1388317.1"/>
    </source>
</evidence>
<reference evidence="2" key="2">
    <citation type="submission" date="2023-05" db="EMBL/GenBank/DDBJ databases">
        <authorList>
            <person name="Schelkunov M.I."/>
        </authorList>
    </citation>
    <scope>NUCLEOTIDE SEQUENCE</scope>
    <source>
        <strain evidence="2">Hsosn_3</strain>
        <tissue evidence="2">Leaf</tissue>
    </source>
</reference>
<dbReference type="AlphaFoldDB" id="A0AAD8IPX4"/>
<dbReference type="Proteomes" id="UP001237642">
    <property type="component" value="Unassembled WGS sequence"/>
</dbReference>
<keyword evidence="3" id="KW-1185">Reference proteome</keyword>
<organism evidence="2 3">
    <name type="scientific">Heracleum sosnowskyi</name>
    <dbReference type="NCBI Taxonomy" id="360622"/>
    <lineage>
        <taxon>Eukaryota</taxon>
        <taxon>Viridiplantae</taxon>
        <taxon>Streptophyta</taxon>
        <taxon>Embryophyta</taxon>
        <taxon>Tracheophyta</taxon>
        <taxon>Spermatophyta</taxon>
        <taxon>Magnoliopsida</taxon>
        <taxon>eudicotyledons</taxon>
        <taxon>Gunneridae</taxon>
        <taxon>Pentapetalae</taxon>
        <taxon>asterids</taxon>
        <taxon>campanulids</taxon>
        <taxon>Apiales</taxon>
        <taxon>Apiaceae</taxon>
        <taxon>Apioideae</taxon>
        <taxon>apioid superclade</taxon>
        <taxon>Tordylieae</taxon>
        <taxon>Tordyliinae</taxon>
        <taxon>Heracleum</taxon>
    </lineage>
</organism>
<sequence length="265" mass="29724">MISPFTVVASISFLAIERSRKRRQRRDDDESGSSTNGRPYHIADNSVIQTVDQTIAYAHRHPEEFNLAPEQVLMLEKSVSVMEGDGDLPSDYPLSMGTMTELVRVMVSVLTDIQARHKLDTTNGNGKFILRDDDCSSSDEDNIRYPPPDQLLIRIGFINLEPPLMGRDDTRSPTPSVALFILGNVHLQISRNPCSANCQDKENLETEDRIEGEARKPVSKEGLGLLDVTPSNHHAQTQYPVEQEGVKDRLPRLEEMVIVKTLSLF</sequence>
<feature type="region of interest" description="Disordered" evidence="1">
    <location>
        <begin position="200"/>
        <end position="236"/>
    </location>
</feature>
<feature type="compositionally biased region" description="Basic and acidic residues" evidence="1">
    <location>
        <begin position="200"/>
        <end position="219"/>
    </location>
</feature>
<evidence type="ECO:0000313" key="3">
    <source>
        <dbReference type="Proteomes" id="UP001237642"/>
    </source>
</evidence>
<comment type="caution">
    <text evidence="2">The sequence shown here is derived from an EMBL/GenBank/DDBJ whole genome shotgun (WGS) entry which is preliminary data.</text>
</comment>
<accession>A0AAD8IPX4</accession>
<proteinExistence type="predicted"/>
<reference evidence="2" key="1">
    <citation type="submission" date="2023-02" db="EMBL/GenBank/DDBJ databases">
        <title>Genome of toxic invasive species Heracleum sosnowskyi carries increased number of genes despite the absence of recent whole-genome duplications.</title>
        <authorList>
            <person name="Schelkunov M."/>
            <person name="Shtratnikova V."/>
            <person name="Makarenko M."/>
            <person name="Klepikova A."/>
            <person name="Omelchenko D."/>
            <person name="Novikova G."/>
            <person name="Obukhova E."/>
            <person name="Bogdanov V."/>
            <person name="Penin A."/>
            <person name="Logacheva M."/>
        </authorList>
    </citation>
    <scope>NUCLEOTIDE SEQUENCE</scope>
    <source>
        <strain evidence="2">Hsosn_3</strain>
        <tissue evidence="2">Leaf</tissue>
    </source>
</reference>
<name>A0AAD8IPX4_9APIA</name>
<gene>
    <name evidence="2" type="ORF">POM88_016495</name>
</gene>
<dbReference type="EMBL" id="JAUIZM010000004">
    <property type="protein sequence ID" value="KAK1388317.1"/>
    <property type="molecule type" value="Genomic_DNA"/>
</dbReference>
<protein>
    <submittedName>
        <fullName evidence="2">Uncharacterized protein</fullName>
    </submittedName>
</protein>
<feature type="region of interest" description="Disordered" evidence="1">
    <location>
        <begin position="19"/>
        <end position="41"/>
    </location>
</feature>